<dbReference type="PROSITE" id="PS50878">
    <property type="entry name" value="RT_POL"/>
    <property type="match status" value="1"/>
</dbReference>
<sequence length="469" mass="54923">MLDQSFSAHNFETIYCLESRKGNIDIQTMPEEYRDVLARSEELKKAVSVLRQKKDRTQEEALELEIKKVELKNLIEQKKDVLRIYLETIDKQVNAHGFKFSLNKFVADDNKEVYTLDVTSHAYLFAIKQLQYNIRQTFKVKQANRHSILANIKTFLNSDIPVYVIRTDISSFYESIPHDKLMPMIFDNTLLSNKSKAFIKGILGEYEKIKGHEFASPSRGVPRGIGISSYLSELYMRDIDAKISSRKEVMFYARYVDDIFIILSSLPIESSIDQYYADMTAFFQTYGLSLKPSGDRSGKCRIMDFTKDNYVENPMNYLGYCLHMSRTAKKLSVTYGLSDKKKEQYRKKIDHAIDHFETLCKYNIKQAYCDLFDSLNILTGNFKLFKSKNSVKVGLFYSNDLLDRKEDLDELTTYLKEHPIEPYAGLKDYAKVKAKLVKRISSIDFNHRWRERKMFSFSIQRIQEIKKWL</sequence>
<feature type="coiled-coil region" evidence="1">
    <location>
        <begin position="40"/>
        <end position="81"/>
    </location>
</feature>
<dbReference type="InterPro" id="IPR043502">
    <property type="entry name" value="DNA/RNA_pol_sf"/>
</dbReference>
<proteinExistence type="predicted"/>
<dbReference type="InterPro" id="IPR000477">
    <property type="entry name" value="RT_dom"/>
</dbReference>
<accession>A0A250G0Z0</accession>
<feature type="domain" description="Reverse transcriptase" evidence="2">
    <location>
        <begin position="1"/>
        <end position="322"/>
    </location>
</feature>
<evidence type="ECO:0000259" key="2">
    <source>
        <dbReference type="PROSITE" id="PS50878"/>
    </source>
</evidence>
<name>A0A250G0Z0_9FLAO</name>
<dbReference type="RefSeq" id="WP_095896427.1">
    <property type="nucleotide sequence ID" value="NZ_CP022387.1"/>
</dbReference>
<dbReference type="Proteomes" id="UP000217348">
    <property type="component" value="Chromosome"/>
</dbReference>
<dbReference type="KEGG" id="csto:CGC58_09085"/>
<protein>
    <recommendedName>
        <fullName evidence="2">Reverse transcriptase domain-containing protein</fullName>
    </recommendedName>
</protein>
<evidence type="ECO:0000313" key="4">
    <source>
        <dbReference type="Proteomes" id="UP000217348"/>
    </source>
</evidence>
<dbReference type="Pfam" id="PF00078">
    <property type="entry name" value="RVT_1"/>
    <property type="match status" value="1"/>
</dbReference>
<evidence type="ECO:0000313" key="3">
    <source>
        <dbReference type="EMBL" id="ATA89867.1"/>
    </source>
</evidence>
<dbReference type="NCBIfam" id="NF041747">
    <property type="entry name" value="Drt3a"/>
    <property type="match status" value="1"/>
</dbReference>
<reference evidence="4" key="1">
    <citation type="submission" date="2017-06" db="EMBL/GenBank/DDBJ databases">
        <title>Capnocytophaga spp. assemblies.</title>
        <authorList>
            <person name="Gulvik C.A."/>
        </authorList>
    </citation>
    <scope>NUCLEOTIDE SEQUENCE [LARGE SCALE GENOMIC DNA]</scope>
    <source>
        <strain evidence="4">H2177</strain>
    </source>
</reference>
<dbReference type="CDD" id="cd01646">
    <property type="entry name" value="RT_Bac_retron_I"/>
    <property type="match status" value="1"/>
</dbReference>
<dbReference type="AlphaFoldDB" id="A0A250G0Z0"/>
<dbReference type="EMBL" id="CP022387">
    <property type="protein sequence ID" value="ATA89867.1"/>
    <property type="molecule type" value="Genomic_DNA"/>
</dbReference>
<evidence type="ECO:0000256" key="1">
    <source>
        <dbReference type="SAM" id="Coils"/>
    </source>
</evidence>
<organism evidence="3 4">
    <name type="scientific">Capnocytophaga stomatis</name>
    <dbReference type="NCBI Taxonomy" id="1848904"/>
    <lineage>
        <taxon>Bacteria</taxon>
        <taxon>Pseudomonadati</taxon>
        <taxon>Bacteroidota</taxon>
        <taxon>Flavobacteriia</taxon>
        <taxon>Flavobacteriales</taxon>
        <taxon>Flavobacteriaceae</taxon>
        <taxon>Capnocytophaga</taxon>
    </lineage>
</organism>
<keyword evidence="1" id="KW-0175">Coiled coil</keyword>
<dbReference type="SUPFAM" id="SSF56672">
    <property type="entry name" value="DNA/RNA polymerases"/>
    <property type="match status" value="1"/>
</dbReference>
<gene>
    <name evidence="3" type="ORF">CGC58_09085</name>
</gene>